<dbReference type="PANTHER" id="PTHR43106">
    <property type="entry name" value="DEHYDROGENASE-RELATED"/>
    <property type="match status" value="1"/>
</dbReference>
<proteinExistence type="predicted"/>
<dbReference type="PANTHER" id="PTHR43106:SF1">
    <property type="entry name" value="DEHYDROGENASE-RELATED"/>
    <property type="match status" value="1"/>
</dbReference>
<dbReference type="RefSeq" id="WP_280998599.1">
    <property type="nucleotide sequence ID" value="NZ_CP069362.1"/>
</dbReference>
<dbReference type="EMBL" id="CP069362">
    <property type="protein sequence ID" value="WGS64729.1"/>
    <property type="molecule type" value="Genomic_DNA"/>
</dbReference>
<dbReference type="Proteomes" id="UP001232493">
    <property type="component" value="Chromosome"/>
</dbReference>
<reference evidence="2 3" key="1">
    <citation type="submission" date="2021-02" db="EMBL/GenBank/DDBJ databases">
        <title>Characterization of Marinitoga sp. nov. str. BP5-C20A.</title>
        <authorList>
            <person name="Erauso G."/>
            <person name="Postec A."/>
        </authorList>
    </citation>
    <scope>NUCLEOTIDE SEQUENCE [LARGE SCALE GENOMIC DNA]</scope>
    <source>
        <strain evidence="2 3">BP5-C20A</strain>
    </source>
</reference>
<feature type="domain" description="FAD-dependent protein C-terminal" evidence="1">
    <location>
        <begin position="215"/>
        <end position="380"/>
    </location>
</feature>
<dbReference type="InterPro" id="IPR049516">
    <property type="entry name" value="FAD-depend_C"/>
</dbReference>
<dbReference type="Pfam" id="PF21688">
    <property type="entry name" value="FAD-depend_C"/>
    <property type="match status" value="1"/>
</dbReference>
<evidence type="ECO:0000313" key="2">
    <source>
        <dbReference type="EMBL" id="WGS64729.1"/>
    </source>
</evidence>
<accession>A0ABY8PQ17</accession>
<evidence type="ECO:0000313" key="3">
    <source>
        <dbReference type="Proteomes" id="UP001232493"/>
    </source>
</evidence>
<dbReference type="SUPFAM" id="SSF51905">
    <property type="entry name" value="FAD/NAD(P)-binding domain"/>
    <property type="match status" value="1"/>
</dbReference>
<organism evidence="2 3">
    <name type="scientific">Marinitoga aeolica</name>
    <dbReference type="NCBI Taxonomy" id="2809031"/>
    <lineage>
        <taxon>Bacteria</taxon>
        <taxon>Thermotogati</taxon>
        <taxon>Thermotogota</taxon>
        <taxon>Thermotogae</taxon>
        <taxon>Petrotogales</taxon>
        <taxon>Petrotogaceae</taxon>
        <taxon>Marinitoga</taxon>
    </lineage>
</organism>
<keyword evidence="3" id="KW-1185">Reference proteome</keyword>
<dbReference type="InterPro" id="IPR036188">
    <property type="entry name" value="FAD/NAD-bd_sf"/>
</dbReference>
<name>A0ABY8PQ17_9BACT</name>
<evidence type="ECO:0000259" key="1">
    <source>
        <dbReference type="Pfam" id="PF21688"/>
    </source>
</evidence>
<protein>
    <submittedName>
        <fullName evidence="2">NAD(P)/FAD-dependent oxidoreductase</fullName>
    </submittedName>
</protein>
<dbReference type="Gene3D" id="3.50.50.60">
    <property type="entry name" value="FAD/NAD(P)-binding domain"/>
    <property type="match status" value="1"/>
</dbReference>
<gene>
    <name evidence="2" type="ORF">JRV97_10265</name>
</gene>
<sequence>MKIAIIGFGAAAVGFLKEIDTSKHEVTVYEMNRDIFSSSISGIRADGKLFVSSEMGGDLEEILFDKQLQKEIVDYYSELSETEPEIGTRENLEELQKKFFINGFKLVESEFFHIGTDKLKIFLKNAHEEFVRKGVNFKFNSLVKDIEINEKVIVKYIDRETRNEIKEAFDKVYVAVGRSGFKLIDTLTKKYPDIILSNTKVDLGVRFELPDIVVKELNEALYEFKVKFKSSNGQLVRTFCNNPSGYVVTEKYSDFITVNGHAIHDQKSTNTNFAILVTHSFTKPFNDPNGYGSYIAKLSNILAGGNKVILQTYGDFKKGKRTKKLWKVFPTLSQEEYVLGDLNLVFPSKTSISLIEFIDNLNNIIPGIADEENLLYGVEVKFYGKKLDNNLFENLKFIGDCSGQTRSIVHATAHGIIEARKLIES</sequence>